<dbReference type="SUPFAM" id="SSF48264">
    <property type="entry name" value="Cytochrome P450"/>
    <property type="match status" value="1"/>
</dbReference>
<dbReference type="PROSITE" id="PS00086">
    <property type="entry name" value="CYTOCHROME_P450"/>
    <property type="match status" value="1"/>
</dbReference>
<dbReference type="InterPro" id="IPR036396">
    <property type="entry name" value="Cyt_P450_sf"/>
</dbReference>
<keyword evidence="4" id="KW-1185">Reference proteome</keyword>
<dbReference type="PRINTS" id="PR00385">
    <property type="entry name" value="P450"/>
</dbReference>
<dbReference type="Gene3D" id="1.10.630.10">
    <property type="entry name" value="Cytochrome P450"/>
    <property type="match status" value="1"/>
</dbReference>
<protein>
    <submittedName>
        <fullName evidence="3">Cytochrome P450</fullName>
    </submittedName>
</protein>
<keyword evidence="2" id="KW-0503">Monooxygenase</keyword>
<dbReference type="InterPro" id="IPR002397">
    <property type="entry name" value="Cyt_P450_B"/>
</dbReference>
<proteinExistence type="inferred from homology"/>
<dbReference type="RefSeq" id="WP_381239092.1">
    <property type="nucleotide sequence ID" value="NZ_JBHSKH010000071.1"/>
</dbReference>
<keyword evidence="2" id="KW-0349">Heme</keyword>
<dbReference type="PRINTS" id="PR00359">
    <property type="entry name" value="BP450"/>
</dbReference>
<comment type="similarity">
    <text evidence="1 2">Belongs to the cytochrome P450 family.</text>
</comment>
<reference evidence="4" key="1">
    <citation type="journal article" date="2019" name="Int. J. Syst. Evol. Microbiol.">
        <title>The Global Catalogue of Microorganisms (GCM) 10K type strain sequencing project: providing services to taxonomists for standard genome sequencing and annotation.</title>
        <authorList>
            <consortium name="The Broad Institute Genomics Platform"/>
            <consortium name="The Broad Institute Genome Sequencing Center for Infectious Disease"/>
            <person name="Wu L."/>
            <person name="Ma J."/>
        </authorList>
    </citation>
    <scope>NUCLEOTIDE SEQUENCE [LARGE SCALE GENOMIC DNA]</scope>
    <source>
        <strain evidence="4">CGMCC 4.7020</strain>
    </source>
</reference>
<dbReference type="Proteomes" id="UP001597058">
    <property type="component" value="Unassembled WGS sequence"/>
</dbReference>
<gene>
    <name evidence="3" type="ORF">ACFQ5X_40635</name>
</gene>
<dbReference type="PANTHER" id="PTHR46696:SF1">
    <property type="entry name" value="CYTOCHROME P450 YJIB-RELATED"/>
    <property type="match status" value="1"/>
</dbReference>
<evidence type="ECO:0000313" key="4">
    <source>
        <dbReference type="Proteomes" id="UP001597058"/>
    </source>
</evidence>
<dbReference type="InterPro" id="IPR001128">
    <property type="entry name" value="Cyt_P450"/>
</dbReference>
<dbReference type="InterPro" id="IPR017972">
    <property type="entry name" value="Cyt_P450_CS"/>
</dbReference>
<keyword evidence="2" id="KW-0408">Iron</keyword>
<evidence type="ECO:0000313" key="3">
    <source>
        <dbReference type="EMBL" id="MFD1312090.1"/>
    </source>
</evidence>
<organism evidence="3 4">
    <name type="scientific">Streptomyces kaempferi</name>
    <dbReference type="NCBI Taxonomy" id="333725"/>
    <lineage>
        <taxon>Bacteria</taxon>
        <taxon>Bacillati</taxon>
        <taxon>Actinomycetota</taxon>
        <taxon>Actinomycetes</taxon>
        <taxon>Kitasatosporales</taxon>
        <taxon>Streptomycetaceae</taxon>
        <taxon>Streptomyces</taxon>
    </lineage>
</organism>
<evidence type="ECO:0000256" key="1">
    <source>
        <dbReference type="ARBA" id="ARBA00010617"/>
    </source>
</evidence>
<dbReference type="Pfam" id="PF00067">
    <property type="entry name" value="p450"/>
    <property type="match status" value="1"/>
</dbReference>
<comment type="caution">
    <text evidence="3">The sequence shown here is derived from an EMBL/GenBank/DDBJ whole genome shotgun (WGS) entry which is preliminary data.</text>
</comment>
<name>A0ABW3XS06_9ACTN</name>
<dbReference type="CDD" id="cd11029">
    <property type="entry name" value="CYP107-like"/>
    <property type="match status" value="1"/>
</dbReference>
<dbReference type="EMBL" id="JBHTMM010000103">
    <property type="protein sequence ID" value="MFD1312090.1"/>
    <property type="molecule type" value="Genomic_DNA"/>
</dbReference>
<keyword evidence="2" id="KW-0479">Metal-binding</keyword>
<keyword evidence="2" id="KW-0560">Oxidoreductase</keyword>
<dbReference type="PANTHER" id="PTHR46696">
    <property type="entry name" value="P450, PUTATIVE (EUROFUNG)-RELATED"/>
    <property type="match status" value="1"/>
</dbReference>
<sequence>MASISNGTDFPLDRAVQDAQRVMAQRRAGCPVGHVHAGASHGEGWLVTRYDDVMSLMTDPRVKRDQRNVPELNTEEGHDSLLYLDPPDHTRIRRLVNKTFTPRAVELLRPKIEQLADELLDRVAAQSEVDLVAAFAFPIPLLVISELLGVPEDDRDEFSTWSEALNGIQDDPGTVRQAYAYLQKLVADKRAHPGDDLLSALSLAAAEEGGSLSEEELLANAVLLLVAGYDTTVFLIANTVLALLGAPEQLAEVRADPDLLPAAIEEVLRYDSPVNISSPRWATEPITLSDITVPAGQPLLVSIMSANRDASYFDEPDRFDIHRHQSTRHLGFGHGIHYCPGAPLARMETHIAVGKLIERFPDLQLAVSPETLTMRDSLLMHGPTTLPVRLS</sequence>
<accession>A0ABW3XS06</accession>
<evidence type="ECO:0000256" key="2">
    <source>
        <dbReference type="RuleBase" id="RU000461"/>
    </source>
</evidence>